<reference evidence="11" key="2">
    <citation type="journal article" date="2015" name="Fish Shellfish Immunol.">
        <title>Early steps in the European eel (Anguilla anguilla)-Vibrio vulnificus interaction in the gills: Role of the RtxA13 toxin.</title>
        <authorList>
            <person name="Callol A."/>
            <person name="Pajuelo D."/>
            <person name="Ebbesson L."/>
            <person name="Teles M."/>
            <person name="MacKenzie S."/>
            <person name="Amaro C."/>
        </authorList>
    </citation>
    <scope>NUCLEOTIDE SEQUENCE</scope>
</reference>
<dbReference type="EMBL" id="GBXM01040211">
    <property type="protein sequence ID" value="JAH68366.1"/>
    <property type="molecule type" value="Transcribed_RNA"/>
</dbReference>
<accession>A0A0E9URK1</accession>
<dbReference type="AlphaFoldDB" id="A0A0E9URK1"/>
<keyword evidence="7" id="KW-0130">Cell adhesion</keyword>
<protein>
    <submittedName>
        <fullName evidence="11">Uncharacterized protein</fullName>
    </submittedName>
</protein>
<dbReference type="CDD" id="cd11304">
    <property type="entry name" value="Cadherin_repeat"/>
    <property type="match status" value="1"/>
</dbReference>
<evidence type="ECO:0000256" key="2">
    <source>
        <dbReference type="ARBA" id="ARBA00022475"/>
    </source>
</evidence>
<dbReference type="GO" id="GO:0005509">
    <property type="term" value="F:calcium ion binding"/>
    <property type="evidence" value="ECO:0007669"/>
    <property type="project" value="InterPro"/>
</dbReference>
<sequence length="59" mass="6129">MGSVSQQKIPRSAKAGHLVTKVTAVDAGSGHNAWISYKVVEATDASLLGVNLYTGEVSQ</sequence>
<dbReference type="InterPro" id="IPR015919">
    <property type="entry name" value="Cadherin-like_sf"/>
</dbReference>
<dbReference type="PANTHER" id="PTHR24028:SF236">
    <property type="entry name" value="PROTOCADHERIN GAMMA-C3"/>
    <property type="match status" value="1"/>
</dbReference>
<dbReference type="GO" id="GO:0005886">
    <property type="term" value="C:plasma membrane"/>
    <property type="evidence" value="ECO:0007669"/>
    <property type="project" value="UniProtKB-SubCell"/>
</dbReference>
<evidence type="ECO:0000256" key="1">
    <source>
        <dbReference type="ARBA" id="ARBA00004251"/>
    </source>
</evidence>
<evidence type="ECO:0000313" key="11">
    <source>
        <dbReference type="EMBL" id="JAH68366.1"/>
    </source>
</evidence>
<evidence type="ECO:0000256" key="10">
    <source>
        <dbReference type="ARBA" id="ARBA00023180"/>
    </source>
</evidence>
<organism evidence="11">
    <name type="scientific">Anguilla anguilla</name>
    <name type="common">European freshwater eel</name>
    <name type="synonym">Muraena anguilla</name>
    <dbReference type="NCBI Taxonomy" id="7936"/>
    <lineage>
        <taxon>Eukaryota</taxon>
        <taxon>Metazoa</taxon>
        <taxon>Chordata</taxon>
        <taxon>Craniata</taxon>
        <taxon>Vertebrata</taxon>
        <taxon>Euteleostomi</taxon>
        <taxon>Actinopterygii</taxon>
        <taxon>Neopterygii</taxon>
        <taxon>Teleostei</taxon>
        <taxon>Anguilliformes</taxon>
        <taxon>Anguillidae</taxon>
        <taxon>Anguilla</taxon>
    </lineage>
</organism>
<reference evidence="11" key="1">
    <citation type="submission" date="2014-11" db="EMBL/GenBank/DDBJ databases">
        <authorList>
            <person name="Amaro Gonzalez C."/>
        </authorList>
    </citation>
    <scope>NUCLEOTIDE SEQUENCE</scope>
</reference>
<evidence type="ECO:0000256" key="6">
    <source>
        <dbReference type="ARBA" id="ARBA00022837"/>
    </source>
</evidence>
<evidence type="ECO:0000256" key="4">
    <source>
        <dbReference type="ARBA" id="ARBA00022729"/>
    </source>
</evidence>
<evidence type="ECO:0000256" key="3">
    <source>
        <dbReference type="ARBA" id="ARBA00022692"/>
    </source>
</evidence>
<keyword evidence="6" id="KW-0106">Calcium</keyword>
<keyword evidence="2" id="KW-1003">Cell membrane</keyword>
<dbReference type="Gene3D" id="2.60.40.60">
    <property type="entry name" value="Cadherins"/>
    <property type="match status" value="1"/>
</dbReference>
<dbReference type="SUPFAM" id="SSF49313">
    <property type="entry name" value="Cadherin-like"/>
    <property type="match status" value="1"/>
</dbReference>
<name>A0A0E9URK1_ANGAN</name>
<keyword evidence="5" id="KW-0677">Repeat</keyword>
<dbReference type="InterPro" id="IPR050174">
    <property type="entry name" value="Protocadherin/Cadherin-CA"/>
</dbReference>
<evidence type="ECO:0000256" key="5">
    <source>
        <dbReference type="ARBA" id="ARBA00022737"/>
    </source>
</evidence>
<comment type="subcellular location">
    <subcellularLocation>
        <location evidence="1">Cell membrane</location>
        <topology evidence="1">Single-pass type I membrane protein</topology>
    </subcellularLocation>
</comment>
<keyword evidence="9" id="KW-0472">Membrane</keyword>
<evidence type="ECO:0000256" key="8">
    <source>
        <dbReference type="ARBA" id="ARBA00022989"/>
    </source>
</evidence>
<keyword evidence="8" id="KW-1133">Transmembrane helix</keyword>
<dbReference type="PANTHER" id="PTHR24028">
    <property type="entry name" value="CADHERIN-87A"/>
    <property type="match status" value="1"/>
</dbReference>
<keyword evidence="4" id="KW-0732">Signal</keyword>
<keyword evidence="10" id="KW-0325">Glycoprotein</keyword>
<dbReference type="FunFam" id="2.60.40.60:FF:000004">
    <property type="entry name" value="Protocadherin 1 gamma 2"/>
    <property type="match status" value="1"/>
</dbReference>
<proteinExistence type="predicted"/>
<evidence type="ECO:0000256" key="7">
    <source>
        <dbReference type="ARBA" id="ARBA00022889"/>
    </source>
</evidence>
<evidence type="ECO:0000256" key="9">
    <source>
        <dbReference type="ARBA" id="ARBA00023136"/>
    </source>
</evidence>
<keyword evidence="3" id="KW-0812">Transmembrane</keyword>
<dbReference type="GO" id="GO:0007155">
    <property type="term" value="P:cell adhesion"/>
    <property type="evidence" value="ECO:0007669"/>
    <property type="project" value="UniProtKB-KW"/>
</dbReference>